<dbReference type="Pfam" id="PF04226">
    <property type="entry name" value="Transgly_assoc"/>
    <property type="match status" value="1"/>
</dbReference>
<dbReference type="GO" id="GO:0005886">
    <property type="term" value="C:plasma membrane"/>
    <property type="evidence" value="ECO:0007669"/>
    <property type="project" value="UniProtKB-SubCell"/>
</dbReference>
<keyword evidence="6" id="KW-0472">Membrane</keyword>
<evidence type="ECO:0000256" key="5">
    <source>
        <dbReference type="ARBA" id="ARBA00022989"/>
    </source>
</evidence>
<evidence type="ECO:0000256" key="2">
    <source>
        <dbReference type="ARBA" id="ARBA00011006"/>
    </source>
</evidence>
<organism evidence="7 8">
    <name type="scientific">Mycobacterium parmense</name>
    <dbReference type="NCBI Taxonomy" id="185642"/>
    <lineage>
        <taxon>Bacteria</taxon>
        <taxon>Bacillati</taxon>
        <taxon>Actinomycetota</taxon>
        <taxon>Actinomycetes</taxon>
        <taxon>Mycobacteriales</taxon>
        <taxon>Mycobacteriaceae</taxon>
        <taxon>Mycobacterium</taxon>
        <taxon>Mycobacterium simiae complex</taxon>
    </lineage>
</organism>
<gene>
    <name evidence="7" type="ORF">MPRM_29180</name>
</gene>
<evidence type="ECO:0000256" key="4">
    <source>
        <dbReference type="ARBA" id="ARBA00022692"/>
    </source>
</evidence>
<keyword evidence="8" id="KW-1185">Reference proteome</keyword>
<dbReference type="OrthoDB" id="5197368at2"/>
<dbReference type="InterPro" id="IPR007341">
    <property type="entry name" value="Transgly_assoc"/>
</dbReference>
<sequence>MIGSIILAIVVGAIVGLVARLVMPGKQNIGMLMTVLVGAVGALIGSAVASQFGYHNANGGIAWIPFFIGVGAAVVLIAIYEAVTGRRSGTRLPH</sequence>
<dbReference type="EMBL" id="AP022614">
    <property type="protein sequence ID" value="BBZ45637.1"/>
    <property type="molecule type" value="Genomic_DNA"/>
</dbReference>
<dbReference type="AlphaFoldDB" id="A0A7I7YWH8"/>
<reference evidence="7 8" key="1">
    <citation type="journal article" date="2019" name="Emerg. Microbes Infect.">
        <title>Comprehensive subspecies identification of 175 nontuberculous mycobacteria species based on 7547 genomic profiles.</title>
        <authorList>
            <person name="Matsumoto Y."/>
            <person name="Kinjo T."/>
            <person name="Motooka D."/>
            <person name="Nabeya D."/>
            <person name="Jung N."/>
            <person name="Uechi K."/>
            <person name="Horii T."/>
            <person name="Iida T."/>
            <person name="Fujita J."/>
            <person name="Nakamura S."/>
        </authorList>
    </citation>
    <scope>NUCLEOTIDE SEQUENCE [LARGE SCALE GENOMIC DNA]</scope>
    <source>
        <strain evidence="7 8">JCM 14742</strain>
    </source>
</reference>
<keyword evidence="5" id="KW-1133">Transmembrane helix</keyword>
<dbReference type="PANTHER" id="PTHR33884:SF3">
    <property type="entry name" value="UPF0410 PROTEIN YMGE"/>
    <property type="match status" value="1"/>
</dbReference>
<evidence type="ECO:0000313" key="7">
    <source>
        <dbReference type="EMBL" id="BBZ45637.1"/>
    </source>
</evidence>
<keyword evidence="4" id="KW-0812">Transmembrane</keyword>
<evidence type="ECO:0000256" key="1">
    <source>
        <dbReference type="ARBA" id="ARBA00004651"/>
    </source>
</evidence>
<comment type="subcellular location">
    <subcellularLocation>
        <location evidence="1">Cell membrane</location>
        <topology evidence="1">Multi-pass membrane protein</topology>
    </subcellularLocation>
</comment>
<evidence type="ECO:0000313" key="8">
    <source>
        <dbReference type="Proteomes" id="UP000467105"/>
    </source>
</evidence>
<comment type="similarity">
    <text evidence="2">Belongs to the UPF0410 family.</text>
</comment>
<dbReference type="Proteomes" id="UP000467105">
    <property type="component" value="Chromosome"/>
</dbReference>
<proteinExistence type="inferred from homology"/>
<accession>A0A7I7YWH8</accession>
<protein>
    <submittedName>
        <fullName evidence="7">Transglycosylase</fullName>
    </submittedName>
</protein>
<dbReference type="RefSeq" id="WP_085270679.1">
    <property type="nucleotide sequence ID" value="NZ_AP022614.1"/>
</dbReference>
<dbReference type="PANTHER" id="PTHR33884">
    <property type="entry name" value="UPF0410 PROTEIN YMGE"/>
    <property type="match status" value="1"/>
</dbReference>
<evidence type="ECO:0000256" key="3">
    <source>
        <dbReference type="ARBA" id="ARBA00022475"/>
    </source>
</evidence>
<name>A0A7I7YWH8_9MYCO</name>
<keyword evidence="3" id="KW-1003">Cell membrane</keyword>
<evidence type="ECO:0000256" key="6">
    <source>
        <dbReference type="ARBA" id="ARBA00023136"/>
    </source>
</evidence>